<dbReference type="Pfam" id="PF05175">
    <property type="entry name" value="MTS"/>
    <property type="match status" value="1"/>
</dbReference>
<dbReference type="KEGG" id="ria:C7V51_01740"/>
<dbReference type="InterPro" id="IPR029063">
    <property type="entry name" value="SAM-dependent_MTases_sf"/>
</dbReference>
<evidence type="ECO:0000259" key="3">
    <source>
        <dbReference type="Pfam" id="PF05175"/>
    </source>
</evidence>
<dbReference type="RefSeq" id="WP_104263959.1">
    <property type="nucleotide sequence ID" value="NZ_CP028130.1"/>
</dbReference>
<dbReference type="InterPro" id="IPR007848">
    <property type="entry name" value="Small_mtfrase_dom"/>
</dbReference>
<evidence type="ECO:0000313" key="5">
    <source>
        <dbReference type="Proteomes" id="UP000283946"/>
    </source>
</evidence>
<reference evidence="4 5" key="1">
    <citation type="submission" date="2018-03" db="EMBL/GenBank/DDBJ databases">
        <title>Bacteriophage NCPPB3778 and a type I-E CRISPR drive the evolution of the US Biological Select Agent, Rathayibacter toxicus.</title>
        <authorList>
            <person name="Davis E.W.II."/>
            <person name="Tabima J.F."/>
            <person name="Weisberg A.J."/>
            <person name="Dantas Lopes L."/>
            <person name="Wiseman M.S."/>
            <person name="Wiseman M.S."/>
            <person name="Pupko T."/>
            <person name="Belcher M.S."/>
            <person name="Sechler A.J."/>
            <person name="Tancos M.A."/>
            <person name="Schroeder B.K."/>
            <person name="Murray T.D."/>
            <person name="Luster D.G."/>
            <person name="Schneider W.L."/>
            <person name="Rogers E."/>
            <person name="Andreote F.D."/>
            <person name="Grunwald N.J."/>
            <person name="Putnam M.L."/>
            <person name="Chang J.H."/>
        </authorList>
    </citation>
    <scope>NUCLEOTIDE SEQUENCE [LARGE SCALE GENOMIC DNA]</scope>
    <source>
        <strain evidence="4 5">NCCPB 2253</strain>
    </source>
</reference>
<proteinExistence type="predicted"/>
<dbReference type="PANTHER" id="PTHR47816:SF4">
    <property type="entry name" value="RIBOSOMAL RNA SMALL SUBUNIT METHYLTRANSFERASE C"/>
    <property type="match status" value="1"/>
</dbReference>
<protein>
    <submittedName>
        <fullName evidence="4">Methyltransferase domain-containing protein</fullName>
    </submittedName>
</protein>
<dbReference type="GO" id="GO:0032259">
    <property type="term" value="P:methylation"/>
    <property type="evidence" value="ECO:0007669"/>
    <property type="project" value="UniProtKB-KW"/>
</dbReference>
<dbReference type="PANTHER" id="PTHR47816">
    <property type="entry name" value="RIBOSOMAL RNA SMALL SUBUNIT METHYLTRANSFERASE C"/>
    <property type="match status" value="1"/>
</dbReference>
<dbReference type="InterPro" id="IPR046977">
    <property type="entry name" value="RsmC/RlmG"/>
</dbReference>
<dbReference type="EMBL" id="CP028130">
    <property type="protein sequence ID" value="AZZ54748.1"/>
    <property type="molecule type" value="Genomic_DNA"/>
</dbReference>
<accession>A0AAD1EL75</accession>
<name>A0AAD1EL75_9MICO</name>
<keyword evidence="1 4" id="KW-0489">Methyltransferase</keyword>
<evidence type="ECO:0000313" key="4">
    <source>
        <dbReference type="EMBL" id="AZZ54748.1"/>
    </source>
</evidence>
<dbReference type="GO" id="GO:0008757">
    <property type="term" value="F:S-adenosylmethionine-dependent methyltransferase activity"/>
    <property type="evidence" value="ECO:0007669"/>
    <property type="project" value="InterPro"/>
</dbReference>
<dbReference type="Proteomes" id="UP000283946">
    <property type="component" value="Chromosome"/>
</dbReference>
<organism evidence="4 5">
    <name type="scientific">Rathayibacter iranicus</name>
    <dbReference type="NCBI Taxonomy" id="59737"/>
    <lineage>
        <taxon>Bacteria</taxon>
        <taxon>Bacillati</taxon>
        <taxon>Actinomycetota</taxon>
        <taxon>Actinomycetes</taxon>
        <taxon>Micrococcales</taxon>
        <taxon>Microbacteriaceae</taxon>
        <taxon>Rathayibacter</taxon>
    </lineage>
</organism>
<evidence type="ECO:0000256" key="2">
    <source>
        <dbReference type="ARBA" id="ARBA00022679"/>
    </source>
</evidence>
<feature type="domain" description="Methyltransferase small" evidence="3">
    <location>
        <begin position="29"/>
        <end position="197"/>
    </location>
</feature>
<dbReference type="AlphaFoldDB" id="A0AAD1EL75"/>
<sequence>MAAEHYFSSTPDGDLRPRTISIHLAGRDLDVTTAGGVFSPGHVDLGTRVLLDAVPRAPTDGDLLDLGCGWGPITLALALASPDARVWAVDVNQRALELVRRNCEELGVLNVNAVLPEDVPPALRFRTIWSNPPIRIGKEELHLLLERWLPRLEDRAAAWLVVQRNLGSDSLQTWLSATFPGRLDVERVSSAKGFRVLRTTRVG</sequence>
<dbReference type="SUPFAM" id="SSF53335">
    <property type="entry name" value="S-adenosyl-L-methionine-dependent methyltransferases"/>
    <property type="match status" value="1"/>
</dbReference>
<dbReference type="CDD" id="cd02440">
    <property type="entry name" value="AdoMet_MTases"/>
    <property type="match status" value="1"/>
</dbReference>
<keyword evidence="2" id="KW-0808">Transferase</keyword>
<gene>
    <name evidence="4" type="ORF">C7V51_01740</name>
</gene>
<evidence type="ECO:0000256" key="1">
    <source>
        <dbReference type="ARBA" id="ARBA00022603"/>
    </source>
</evidence>
<dbReference type="Gene3D" id="3.40.50.150">
    <property type="entry name" value="Vaccinia Virus protein VP39"/>
    <property type="match status" value="1"/>
</dbReference>